<name>B1WXA8_CROS5</name>
<accession>B1WXA8</accession>
<dbReference type="HOGENOM" id="CLU_3308326_0_0_3"/>
<sequence>MLGFVPQPNLRECHFVLKLRTIIILSLSPHLINDFIQGI</sequence>
<organism evidence="1 2">
    <name type="scientific">Crocosphaera subtropica (strain ATCC 51142 / BH68)</name>
    <name type="common">Cyanothece sp. (strain ATCC 51142)</name>
    <dbReference type="NCBI Taxonomy" id="43989"/>
    <lineage>
        <taxon>Bacteria</taxon>
        <taxon>Bacillati</taxon>
        <taxon>Cyanobacteriota</taxon>
        <taxon>Cyanophyceae</taxon>
        <taxon>Oscillatoriophycideae</taxon>
        <taxon>Chroococcales</taxon>
        <taxon>Aphanothecaceae</taxon>
        <taxon>Crocosphaera</taxon>
        <taxon>Crocosphaera subtropica</taxon>
    </lineage>
</organism>
<gene>
    <name evidence="1" type="ordered locus">cce_1502</name>
</gene>
<protein>
    <submittedName>
        <fullName evidence="1">Uncharacterized protein</fullName>
    </submittedName>
</protein>
<proteinExistence type="predicted"/>
<evidence type="ECO:0000313" key="1">
    <source>
        <dbReference type="EMBL" id="ACB50852.1"/>
    </source>
</evidence>
<keyword evidence="2" id="KW-1185">Reference proteome</keyword>
<dbReference type="KEGG" id="cyt:cce_1502"/>
<dbReference type="AlphaFoldDB" id="B1WXA8"/>
<reference evidence="1 2" key="1">
    <citation type="journal article" date="2008" name="Proc. Natl. Acad. Sci. U.S.A.">
        <title>The genome of Cyanothece 51142, a unicellular diazotrophic cyanobacterium important in the marine nitrogen cycle.</title>
        <authorList>
            <person name="Welsh E.A."/>
            <person name="Liberton M."/>
            <person name="Stoeckel J."/>
            <person name="Loh T."/>
            <person name="Elvitigala T."/>
            <person name="Wang C."/>
            <person name="Wollam A."/>
            <person name="Fulton R.S."/>
            <person name="Clifton S.W."/>
            <person name="Jacobs J.M."/>
            <person name="Aurora R."/>
            <person name="Ghosh B.K."/>
            <person name="Sherman L.A."/>
            <person name="Smith R.D."/>
            <person name="Wilson R.K."/>
            <person name="Pakrasi H.B."/>
        </authorList>
    </citation>
    <scope>NUCLEOTIDE SEQUENCE [LARGE SCALE GENOMIC DNA]</scope>
    <source>
        <strain evidence="2">ATCC 51142 / BH68</strain>
    </source>
</reference>
<dbReference type="Proteomes" id="UP000001203">
    <property type="component" value="Chromosome circular"/>
</dbReference>
<dbReference type="EMBL" id="CP000806">
    <property type="protein sequence ID" value="ACB50852.1"/>
    <property type="molecule type" value="Genomic_DNA"/>
</dbReference>
<evidence type="ECO:0000313" key="2">
    <source>
        <dbReference type="Proteomes" id="UP000001203"/>
    </source>
</evidence>